<dbReference type="Pfam" id="PF01885">
    <property type="entry name" value="PTS_2-RNA"/>
    <property type="match status" value="1"/>
</dbReference>
<accession>A0A9P1CME1</accession>
<dbReference type="EMBL" id="CAMXCT010001925">
    <property type="protein sequence ID" value="CAI3994230.1"/>
    <property type="molecule type" value="Genomic_DNA"/>
</dbReference>
<evidence type="ECO:0000313" key="3">
    <source>
        <dbReference type="EMBL" id="CAL1147605.1"/>
    </source>
</evidence>
<dbReference type="EMBL" id="CAMXCT020001925">
    <property type="protein sequence ID" value="CAL1147605.1"/>
    <property type="molecule type" value="Genomic_DNA"/>
</dbReference>
<dbReference type="AlphaFoldDB" id="A0A9P1CME1"/>
<dbReference type="InterPro" id="IPR002745">
    <property type="entry name" value="Ptrans_KptA/Tpt1"/>
</dbReference>
<name>A0A9P1CME1_9DINO</name>
<feature type="region of interest" description="Disordered" evidence="1">
    <location>
        <begin position="138"/>
        <end position="167"/>
    </location>
</feature>
<dbReference type="SUPFAM" id="SSF56399">
    <property type="entry name" value="ADP-ribosylation"/>
    <property type="match status" value="1"/>
</dbReference>
<gene>
    <name evidence="2" type="ORF">C1SCF055_LOCUS20893</name>
</gene>
<proteinExistence type="predicted"/>
<sequence length="239" mass="26916">MTVDRDRHVAMAAMANGGDDMYRLSKRITKKLRHQGRDLQMRPDGFVEISTLSTRMREPQERVEAAVHDNRRLQTHRYGTRWWVRAVGKHSTDAPVDPDLLRLSPEHCFEHNPPGPAVMMGTAGTGAGYVGHGDLPPVDAPPAPQMPVAPAAPNDGSMQQDTRPRDLMAPNSRSLLRKAMPWAPRVQMTCSSIWARGSKPWKRRTKRCARRTMTCDASFRPHNEAGDSGEFPIRRLHRC</sequence>
<dbReference type="Proteomes" id="UP001152797">
    <property type="component" value="Unassembled WGS sequence"/>
</dbReference>
<reference evidence="3" key="2">
    <citation type="submission" date="2024-04" db="EMBL/GenBank/DDBJ databases">
        <authorList>
            <person name="Chen Y."/>
            <person name="Shah S."/>
            <person name="Dougan E. K."/>
            <person name="Thang M."/>
            <person name="Chan C."/>
        </authorList>
    </citation>
    <scope>NUCLEOTIDE SEQUENCE [LARGE SCALE GENOMIC DNA]</scope>
</reference>
<evidence type="ECO:0000256" key="1">
    <source>
        <dbReference type="SAM" id="MobiDB-lite"/>
    </source>
</evidence>
<evidence type="ECO:0008006" key="5">
    <source>
        <dbReference type="Google" id="ProtNLM"/>
    </source>
</evidence>
<organism evidence="2">
    <name type="scientific">Cladocopium goreaui</name>
    <dbReference type="NCBI Taxonomy" id="2562237"/>
    <lineage>
        <taxon>Eukaryota</taxon>
        <taxon>Sar</taxon>
        <taxon>Alveolata</taxon>
        <taxon>Dinophyceae</taxon>
        <taxon>Suessiales</taxon>
        <taxon>Symbiodiniaceae</taxon>
        <taxon>Cladocopium</taxon>
    </lineage>
</organism>
<keyword evidence="4" id="KW-1185">Reference proteome</keyword>
<evidence type="ECO:0000313" key="4">
    <source>
        <dbReference type="Proteomes" id="UP001152797"/>
    </source>
</evidence>
<dbReference type="GO" id="GO:0016740">
    <property type="term" value="F:transferase activity"/>
    <property type="evidence" value="ECO:0007669"/>
    <property type="project" value="InterPro"/>
</dbReference>
<feature type="compositionally biased region" description="Pro residues" evidence="1">
    <location>
        <begin position="138"/>
        <end position="147"/>
    </location>
</feature>
<comment type="caution">
    <text evidence="2">The sequence shown here is derived from an EMBL/GenBank/DDBJ whole genome shotgun (WGS) entry which is preliminary data.</text>
</comment>
<dbReference type="EMBL" id="CAMXCT030001925">
    <property type="protein sequence ID" value="CAL4781542.1"/>
    <property type="molecule type" value="Genomic_DNA"/>
</dbReference>
<evidence type="ECO:0000313" key="2">
    <source>
        <dbReference type="EMBL" id="CAI3994230.1"/>
    </source>
</evidence>
<reference evidence="2" key="1">
    <citation type="submission" date="2022-10" db="EMBL/GenBank/DDBJ databases">
        <authorList>
            <person name="Chen Y."/>
            <person name="Dougan E. K."/>
            <person name="Chan C."/>
            <person name="Rhodes N."/>
            <person name="Thang M."/>
        </authorList>
    </citation>
    <scope>NUCLEOTIDE SEQUENCE</scope>
</reference>
<protein>
    <recommendedName>
        <fullName evidence="5">2'-phosphotransferase</fullName>
    </recommendedName>
</protein>